<proteinExistence type="predicted"/>
<gene>
    <name evidence="1" type="ORF">LX99_00795</name>
</gene>
<name>A0A316HJW3_9SPHI</name>
<comment type="caution">
    <text evidence="1">The sequence shown here is derived from an EMBL/GenBank/DDBJ whole genome shotgun (WGS) entry which is preliminary data.</text>
</comment>
<dbReference type="AlphaFoldDB" id="A0A316HJW3"/>
<dbReference type="EMBL" id="QGHA01000001">
    <property type="protein sequence ID" value="PWK80330.1"/>
    <property type="molecule type" value="Genomic_DNA"/>
</dbReference>
<organism evidence="1 2">
    <name type="scientific">Mucilaginibacter oryzae</name>
    <dbReference type="NCBI Taxonomy" id="468058"/>
    <lineage>
        <taxon>Bacteria</taxon>
        <taxon>Pseudomonadati</taxon>
        <taxon>Bacteroidota</taxon>
        <taxon>Sphingobacteriia</taxon>
        <taxon>Sphingobacteriales</taxon>
        <taxon>Sphingobacteriaceae</taxon>
        <taxon>Mucilaginibacter</taxon>
    </lineage>
</organism>
<protein>
    <submittedName>
        <fullName evidence="1">Uncharacterized protein</fullName>
    </submittedName>
</protein>
<evidence type="ECO:0000313" key="2">
    <source>
        <dbReference type="Proteomes" id="UP000245678"/>
    </source>
</evidence>
<keyword evidence="2" id="KW-1185">Reference proteome</keyword>
<reference evidence="1 2" key="1">
    <citation type="submission" date="2018-05" db="EMBL/GenBank/DDBJ databases">
        <title>Genomic Encyclopedia of Archaeal and Bacterial Type Strains, Phase II (KMG-II): from individual species to whole genera.</title>
        <authorList>
            <person name="Goeker M."/>
        </authorList>
    </citation>
    <scope>NUCLEOTIDE SEQUENCE [LARGE SCALE GENOMIC DNA]</scope>
    <source>
        <strain evidence="1 2">DSM 19975</strain>
    </source>
</reference>
<sequence>MEMVNKNTELSGITYYWAQHSFGNLARNKCRMNKDDVALALNHVDQRNKVTNIYIEKDWSIVDESL</sequence>
<evidence type="ECO:0000313" key="1">
    <source>
        <dbReference type="EMBL" id="PWK80330.1"/>
    </source>
</evidence>
<accession>A0A316HJW3</accession>
<dbReference type="Proteomes" id="UP000245678">
    <property type="component" value="Unassembled WGS sequence"/>
</dbReference>